<feature type="region of interest" description="Disordered" evidence="2">
    <location>
        <begin position="1"/>
        <end position="64"/>
    </location>
</feature>
<reference evidence="3 4" key="1">
    <citation type="journal article" date="2017" name="Genome Biol. Evol.">
        <title>Phytophthora megakarya and P. palmivora, closely related causal agents of cacao black pod rot, underwent increases in genome sizes and gene numbers by different mechanisms.</title>
        <authorList>
            <person name="Ali S.S."/>
            <person name="Shao J."/>
            <person name="Lary D.J."/>
            <person name="Kronmiller B."/>
            <person name="Shen D."/>
            <person name="Strem M.D."/>
            <person name="Amoako-Attah I."/>
            <person name="Akrofi A.Y."/>
            <person name="Begoude B.A."/>
            <person name="Ten Hoopen G.M."/>
            <person name="Coulibaly K."/>
            <person name="Kebe B.I."/>
            <person name="Melnick R.L."/>
            <person name="Guiltinan M.J."/>
            <person name="Tyler B.M."/>
            <person name="Meinhardt L.W."/>
            <person name="Bailey B.A."/>
        </authorList>
    </citation>
    <scope>NUCLEOTIDE SEQUENCE [LARGE SCALE GENOMIC DNA]</scope>
    <source>
        <strain evidence="4">sbr112.9</strain>
    </source>
</reference>
<organism evidence="3 4">
    <name type="scientific">Phytophthora palmivora</name>
    <dbReference type="NCBI Taxonomy" id="4796"/>
    <lineage>
        <taxon>Eukaryota</taxon>
        <taxon>Sar</taxon>
        <taxon>Stramenopiles</taxon>
        <taxon>Oomycota</taxon>
        <taxon>Peronosporomycetes</taxon>
        <taxon>Peronosporales</taxon>
        <taxon>Peronosporaceae</taxon>
        <taxon>Phytophthora</taxon>
    </lineage>
</organism>
<accession>A0A2P4XFK6</accession>
<name>A0A2P4XFK6_9STRA</name>
<evidence type="ECO:0000256" key="1">
    <source>
        <dbReference type="SAM" id="Coils"/>
    </source>
</evidence>
<evidence type="ECO:0000313" key="3">
    <source>
        <dbReference type="EMBL" id="POM64335.1"/>
    </source>
</evidence>
<dbReference type="EMBL" id="NCKW01011127">
    <property type="protein sequence ID" value="POM64335.1"/>
    <property type="molecule type" value="Genomic_DNA"/>
</dbReference>
<proteinExistence type="predicted"/>
<evidence type="ECO:0000256" key="2">
    <source>
        <dbReference type="SAM" id="MobiDB-lite"/>
    </source>
</evidence>
<dbReference type="OrthoDB" id="127732at2759"/>
<protein>
    <submittedName>
        <fullName evidence="3">Reticulocyte binding-like protein 2b</fullName>
    </submittedName>
</protein>
<evidence type="ECO:0000313" key="4">
    <source>
        <dbReference type="Proteomes" id="UP000237271"/>
    </source>
</evidence>
<feature type="compositionally biased region" description="Polar residues" evidence="2">
    <location>
        <begin position="41"/>
        <end position="63"/>
    </location>
</feature>
<gene>
    <name evidence="3" type="ORF">PHPALM_20149</name>
</gene>
<feature type="compositionally biased region" description="Basic and acidic residues" evidence="2">
    <location>
        <begin position="10"/>
        <end position="25"/>
    </location>
</feature>
<dbReference type="AlphaFoldDB" id="A0A2P4XFK6"/>
<feature type="coiled-coil region" evidence="1">
    <location>
        <begin position="80"/>
        <end position="219"/>
    </location>
</feature>
<sequence>MDDTSGEAVSKYEAKRRQRMEENQRMLESLNIPTIPRRSARSQLAKSALNLTPTRSKNRQQNLRAIADKQEKERQIVLQQEIERQAAQKLESDLNKLQLARKKELEAAKIAFEKQEQKLKRRQQQDLKAEKKRQKLEQVQKLKEQEIKRQRKLEATQRRMERQQELKKQQQEWQKQQELPPEIIAQRNADIQKFIQEELDKQARLAREKQQREQEWREEAKVQVQVPTTDVADGSKTTGATDQVAVSGLEAFMGEIEYELVL</sequence>
<comment type="caution">
    <text evidence="3">The sequence shown here is derived from an EMBL/GenBank/DDBJ whole genome shotgun (WGS) entry which is preliminary data.</text>
</comment>
<keyword evidence="1" id="KW-0175">Coiled coil</keyword>
<dbReference type="Proteomes" id="UP000237271">
    <property type="component" value="Unassembled WGS sequence"/>
</dbReference>
<keyword evidence="4" id="KW-1185">Reference proteome</keyword>